<sequence>MVASLRACAAVVVAAAAITLAAPAAATGTSAADPVVASRPLPQSSWIPGAASGTALTYRTLGPRSAPATSTGAVFLPPGTPPPGGWPVISWAHGAVGIADACAPTVTGKIGGPYLGRWLAQGYAIVATDYVGLGTEGVHPYLDGMSEAHAVVDIVRAARVVEPSLSNRWVALGQSQGGQAAMVTATIATSYAPELDYRGTIALGVPSNIENLAPLGGPLFPPLPLTGTTTFIAYMLAGLRAARPDVDVDAYLSPRGRQVLAQAEQLCYEEADAAFGSTSIGALFSRQLDGPILAAVRKMLEIPTRGYDRPLFLGQGLLDTIVPAPLTLKLAADLAAAGQRFTFRVYPKGHLETMLASEPEANAFVQHLFAPT</sequence>
<evidence type="ECO:0000256" key="1">
    <source>
        <dbReference type="SAM" id="SignalP"/>
    </source>
</evidence>
<feature type="signal peptide" evidence="1">
    <location>
        <begin position="1"/>
        <end position="24"/>
    </location>
</feature>
<comment type="caution">
    <text evidence="2">The sequence shown here is derived from an EMBL/GenBank/DDBJ whole genome shotgun (WGS) entry which is preliminary data.</text>
</comment>
<accession>A0A541BMV9</accession>
<dbReference type="Gene3D" id="1.10.260.130">
    <property type="match status" value="1"/>
</dbReference>
<dbReference type="PIRSF" id="PIRSF029171">
    <property type="entry name" value="Esterase_LipA"/>
    <property type="match status" value="1"/>
</dbReference>
<dbReference type="Gene3D" id="3.40.50.1820">
    <property type="entry name" value="alpha/beta hydrolase"/>
    <property type="match status" value="1"/>
</dbReference>
<dbReference type="RefSeq" id="WP_142098070.1">
    <property type="nucleotide sequence ID" value="NZ_VIGH01000003.1"/>
</dbReference>
<evidence type="ECO:0000313" key="2">
    <source>
        <dbReference type="EMBL" id="TQF73662.1"/>
    </source>
</evidence>
<gene>
    <name evidence="2" type="ORF">FK531_09345</name>
</gene>
<dbReference type="SUPFAM" id="SSF53474">
    <property type="entry name" value="alpha/beta-Hydrolases"/>
    <property type="match status" value="1"/>
</dbReference>
<name>A0A541BMV9_9NOCA</name>
<dbReference type="OrthoDB" id="9798122at2"/>
<organism evidence="2 3">
    <name type="scientific">Rhodococcus spelaei</name>
    <dbReference type="NCBI Taxonomy" id="2546320"/>
    <lineage>
        <taxon>Bacteria</taxon>
        <taxon>Bacillati</taxon>
        <taxon>Actinomycetota</taxon>
        <taxon>Actinomycetes</taxon>
        <taxon>Mycobacteriales</taxon>
        <taxon>Nocardiaceae</taxon>
        <taxon>Rhodococcus</taxon>
    </lineage>
</organism>
<proteinExistence type="predicted"/>
<keyword evidence="3" id="KW-1185">Reference proteome</keyword>
<feature type="chain" id="PRO_5039006211" evidence="1">
    <location>
        <begin position="25"/>
        <end position="372"/>
    </location>
</feature>
<reference evidence="2 3" key="1">
    <citation type="submission" date="2019-06" db="EMBL/GenBank/DDBJ databases">
        <title>Rhodococcus spaelei sp. nov., isolated from a cave.</title>
        <authorList>
            <person name="Lee S.D."/>
        </authorList>
    </citation>
    <scope>NUCLEOTIDE SEQUENCE [LARGE SCALE GENOMIC DNA]</scope>
    <source>
        <strain evidence="2 3">C9-5</strain>
    </source>
</reference>
<dbReference type="Proteomes" id="UP000316256">
    <property type="component" value="Unassembled WGS sequence"/>
</dbReference>
<dbReference type="PANTHER" id="PTHR34853:SF1">
    <property type="entry name" value="LIPASE 5"/>
    <property type="match status" value="1"/>
</dbReference>
<dbReference type="GO" id="GO:0016042">
    <property type="term" value="P:lipid catabolic process"/>
    <property type="evidence" value="ECO:0007669"/>
    <property type="project" value="InterPro"/>
</dbReference>
<dbReference type="Pfam" id="PF03583">
    <property type="entry name" value="LIP"/>
    <property type="match status" value="1"/>
</dbReference>
<protein>
    <submittedName>
        <fullName evidence="2">Lipase</fullName>
    </submittedName>
</protein>
<dbReference type="AlphaFoldDB" id="A0A541BMV9"/>
<dbReference type="GO" id="GO:0004806">
    <property type="term" value="F:triacylglycerol lipase activity"/>
    <property type="evidence" value="ECO:0007669"/>
    <property type="project" value="InterPro"/>
</dbReference>
<dbReference type="InterPro" id="IPR029058">
    <property type="entry name" value="AB_hydrolase_fold"/>
</dbReference>
<evidence type="ECO:0000313" key="3">
    <source>
        <dbReference type="Proteomes" id="UP000316256"/>
    </source>
</evidence>
<dbReference type="PANTHER" id="PTHR34853">
    <property type="match status" value="1"/>
</dbReference>
<dbReference type="EMBL" id="VIGH01000003">
    <property type="protein sequence ID" value="TQF73662.1"/>
    <property type="molecule type" value="Genomic_DNA"/>
</dbReference>
<dbReference type="InterPro" id="IPR005152">
    <property type="entry name" value="Lipase_secreted"/>
</dbReference>
<keyword evidence="1" id="KW-0732">Signal</keyword>